<dbReference type="EMBL" id="VJMH01006741">
    <property type="protein sequence ID" value="KAF0688299.1"/>
    <property type="molecule type" value="Genomic_DNA"/>
</dbReference>
<dbReference type="AlphaFoldDB" id="A0A485LE40"/>
<keyword evidence="3 5" id="KW-1133">Transmembrane helix</keyword>
<gene>
    <name evidence="7" type="primary">Aste57867_20077</name>
    <name evidence="6" type="ORF">As57867_020011</name>
    <name evidence="7" type="ORF">ASTE57867_20077</name>
</gene>
<feature type="transmembrane region" description="Helical" evidence="5">
    <location>
        <begin position="80"/>
        <end position="99"/>
    </location>
</feature>
<evidence type="ECO:0000313" key="6">
    <source>
        <dbReference type="EMBL" id="KAF0688299.1"/>
    </source>
</evidence>
<sequence>MVPVIFVVNCTLFLACVALCCFTFASHASHIFNPPAQIVVIRFALIFVLTAVSFFLQYLSTELTSPSSTEAIAHDMVEEVVTGIVEPIMLYSFFFLLVVHVGGTDRALHLFAHAHRATYRTTRATTLLTPMGSPDERDAKANTDDEDPAVRAARLGCRDYARYRAVLSAFSIVRPIVSIAMVLNRWYNVLALRIVLASINITSTLAVVVALMLTMQRLFPAIHASFLILPKFFVVKGLLLVRSFQWATYCLLVHDFDDDEILRVYYSGCLVESLVFCIVFLIAFRPATFRPIDGPFAAKMGFATVWDVMMDPVPACQTSSPPSKAISTSPVLVAV</sequence>
<proteinExistence type="predicted"/>
<evidence type="ECO:0000313" key="8">
    <source>
        <dbReference type="Proteomes" id="UP000332933"/>
    </source>
</evidence>
<feature type="transmembrane region" description="Helical" evidence="5">
    <location>
        <begin position="6"/>
        <end position="27"/>
    </location>
</feature>
<keyword evidence="4 5" id="KW-0472">Membrane</keyword>
<comment type="subcellular location">
    <subcellularLocation>
        <location evidence="1">Membrane</location>
        <topology evidence="1">Multi-pass membrane protein</topology>
    </subcellularLocation>
</comment>
<feature type="transmembrane region" description="Helical" evidence="5">
    <location>
        <begin position="264"/>
        <end position="284"/>
    </location>
</feature>
<name>A0A485LE40_9STRA</name>
<protein>
    <submittedName>
        <fullName evidence="7">Aste57867_20077 protein</fullName>
    </submittedName>
</protein>
<feature type="transmembrane region" description="Helical" evidence="5">
    <location>
        <begin position="39"/>
        <end position="60"/>
    </location>
</feature>
<feature type="transmembrane region" description="Helical" evidence="5">
    <location>
        <begin position="189"/>
        <end position="213"/>
    </location>
</feature>
<dbReference type="GO" id="GO:0016020">
    <property type="term" value="C:membrane"/>
    <property type="evidence" value="ECO:0007669"/>
    <property type="project" value="UniProtKB-SubCell"/>
</dbReference>
<dbReference type="EMBL" id="CAADRA010006764">
    <property type="protein sequence ID" value="VFT96772.1"/>
    <property type="molecule type" value="Genomic_DNA"/>
</dbReference>
<reference evidence="6" key="2">
    <citation type="submission" date="2019-06" db="EMBL/GenBank/DDBJ databases">
        <title>Genomics analysis of Aphanomyces spp. identifies a new class of oomycete effector associated with host adaptation.</title>
        <authorList>
            <person name="Gaulin E."/>
        </authorList>
    </citation>
    <scope>NUCLEOTIDE SEQUENCE</scope>
    <source>
        <strain evidence="6">CBS 578.67</strain>
    </source>
</reference>
<dbReference type="InterPro" id="IPR005178">
    <property type="entry name" value="Ostalpha/TMEM184C"/>
</dbReference>
<evidence type="ECO:0000256" key="1">
    <source>
        <dbReference type="ARBA" id="ARBA00004141"/>
    </source>
</evidence>
<reference evidence="7 8" key="1">
    <citation type="submission" date="2019-03" db="EMBL/GenBank/DDBJ databases">
        <authorList>
            <person name="Gaulin E."/>
            <person name="Dumas B."/>
        </authorList>
    </citation>
    <scope>NUCLEOTIDE SEQUENCE [LARGE SCALE GENOMIC DNA]</scope>
    <source>
        <strain evidence="7">CBS 568.67</strain>
    </source>
</reference>
<feature type="transmembrane region" description="Helical" evidence="5">
    <location>
        <begin position="225"/>
        <end position="244"/>
    </location>
</feature>
<dbReference type="OrthoDB" id="76933at2759"/>
<evidence type="ECO:0000313" key="7">
    <source>
        <dbReference type="EMBL" id="VFT96772.1"/>
    </source>
</evidence>
<feature type="transmembrane region" description="Helical" evidence="5">
    <location>
        <begin position="163"/>
        <end position="183"/>
    </location>
</feature>
<keyword evidence="8" id="KW-1185">Reference proteome</keyword>
<keyword evidence="2 5" id="KW-0812">Transmembrane</keyword>
<evidence type="ECO:0000256" key="3">
    <source>
        <dbReference type="ARBA" id="ARBA00022989"/>
    </source>
</evidence>
<dbReference type="Proteomes" id="UP000332933">
    <property type="component" value="Unassembled WGS sequence"/>
</dbReference>
<accession>A0A485LE40</accession>
<organism evidence="7 8">
    <name type="scientific">Aphanomyces stellatus</name>
    <dbReference type="NCBI Taxonomy" id="120398"/>
    <lineage>
        <taxon>Eukaryota</taxon>
        <taxon>Sar</taxon>
        <taxon>Stramenopiles</taxon>
        <taxon>Oomycota</taxon>
        <taxon>Saprolegniomycetes</taxon>
        <taxon>Saprolegniales</taxon>
        <taxon>Verrucalvaceae</taxon>
        <taxon>Aphanomyces</taxon>
    </lineage>
</organism>
<evidence type="ECO:0000256" key="4">
    <source>
        <dbReference type="ARBA" id="ARBA00023136"/>
    </source>
</evidence>
<evidence type="ECO:0000256" key="2">
    <source>
        <dbReference type="ARBA" id="ARBA00022692"/>
    </source>
</evidence>
<evidence type="ECO:0000256" key="5">
    <source>
        <dbReference type="SAM" id="Phobius"/>
    </source>
</evidence>
<dbReference type="Pfam" id="PF03619">
    <property type="entry name" value="Solute_trans_a"/>
    <property type="match status" value="1"/>
</dbReference>